<protein>
    <submittedName>
        <fullName evidence="2">Uncharacterized protein</fullName>
    </submittedName>
</protein>
<dbReference type="GeneID" id="29556373"/>
<keyword evidence="3" id="KW-1185">Reference proteome</keyword>
<gene>
    <name evidence="2" type="ORF">AA14337_0751</name>
</gene>
<comment type="caution">
    <text evidence="2">The sequence shown here is derived from an EMBL/GenBank/DDBJ whole genome shotgun (WGS) entry which is preliminary data.</text>
</comment>
<evidence type="ECO:0000313" key="3">
    <source>
        <dbReference type="Proteomes" id="UP001065047"/>
    </source>
</evidence>
<accession>A0ABQ0PPM4</accession>
<dbReference type="RefSeq" id="WP_061505186.1">
    <property type="nucleotide sequence ID" value="NZ_BAPF01000006.1"/>
</dbReference>
<name>A0ABQ0PPM4_9PROT</name>
<feature type="coiled-coil region" evidence="1">
    <location>
        <begin position="274"/>
        <end position="308"/>
    </location>
</feature>
<sequence>MSEKRDFSSEYPSLFQSQASERQADRIIAALEIIHGGNEQGSIRNADYVDAKDTLSRAVGSGWDEIQKLYLSVIRGRDDRFDPVARAASELYYGPVSGLHDVLSLRKKIAKAEKAGLSGTDFQTFLEGADRFEKELVGLAGIVRALKQKVVKGRAPRPEPVPVNPDQVRGTCPVCFSNQAIRNGTLVHHGYQRPGEGYQTESCAGIRFRPFERSVEGTEAMIESLNKKIAKCQNALADRENWLSVTMLKSVRKSAEFPNGYKLVEILRGADGWKAAYAEKVREWQAKQRQAETNLAFYEQKKTEWKLEPLRKADGTILPLDFEG</sequence>
<dbReference type="EMBL" id="BAPF01000006">
    <property type="protein sequence ID" value="GBQ77211.1"/>
    <property type="molecule type" value="Genomic_DNA"/>
</dbReference>
<keyword evidence="1" id="KW-0175">Coiled coil</keyword>
<evidence type="ECO:0000313" key="2">
    <source>
        <dbReference type="EMBL" id="GBQ77211.1"/>
    </source>
</evidence>
<evidence type="ECO:0000256" key="1">
    <source>
        <dbReference type="SAM" id="Coils"/>
    </source>
</evidence>
<dbReference type="Proteomes" id="UP001065047">
    <property type="component" value="Unassembled WGS sequence"/>
</dbReference>
<proteinExistence type="predicted"/>
<organism evidence="2 3">
    <name type="scientific">Acetobacter malorum DSM 14337</name>
    <dbReference type="NCBI Taxonomy" id="1307910"/>
    <lineage>
        <taxon>Bacteria</taxon>
        <taxon>Pseudomonadati</taxon>
        <taxon>Pseudomonadota</taxon>
        <taxon>Alphaproteobacteria</taxon>
        <taxon>Acetobacterales</taxon>
        <taxon>Acetobacteraceae</taxon>
        <taxon>Acetobacter</taxon>
    </lineage>
</organism>
<reference evidence="2" key="1">
    <citation type="submission" date="2013-04" db="EMBL/GenBank/DDBJ databases">
        <title>The genome sequencing project of 58 acetic acid bacteria.</title>
        <authorList>
            <person name="Okamoto-Kainuma A."/>
            <person name="Ishikawa M."/>
            <person name="Umino S."/>
            <person name="Koizumi Y."/>
            <person name="Shiwa Y."/>
            <person name="Yoshikawa H."/>
            <person name="Matsutani M."/>
            <person name="Matsushita K."/>
        </authorList>
    </citation>
    <scope>NUCLEOTIDE SEQUENCE</scope>
    <source>
        <strain evidence="2">DSM 14337</strain>
    </source>
</reference>